<gene>
    <name evidence="1" type="ORF">EYH45_05445</name>
</gene>
<dbReference type="EMBL" id="DQVM01000106">
    <property type="protein sequence ID" value="HIQ29991.1"/>
    <property type="molecule type" value="Genomic_DNA"/>
</dbReference>
<dbReference type="Proteomes" id="UP000608579">
    <property type="component" value="Unassembled WGS sequence"/>
</dbReference>
<name>A0A832ZWX2_CALS0</name>
<organism evidence="1 2">
    <name type="scientific">Caldiarchaeum subterraneum</name>
    <dbReference type="NCBI Taxonomy" id="311458"/>
    <lineage>
        <taxon>Archaea</taxon>
        <taxon>Nitrososphaerota</taxon>
        <taxon>Candidatus Caldarchaeales</taxon>
        <taxon>Candidatus Caldarchaeaceae</taxon>
        <taxon>Candidatus Caldarchaeum</taxon>
    </lineage>
</organism>
<evidence type="ECO:0000313" key="1">
    <source>
        <dbReference type="EMBL" id="HIQ29991.1"/>
    </source>
</evidence>
<protein>
    <submittedName>
        <fullName evidence="1">Uncharacterized protein</fullName>
    </submittedName>
</protein>
<evidence type="ECO:0000313" key="2">
    <source>
        <dbReference type="Proteomes" id="UP000608579"/>
    </source>
</evidence>
<proteinExistence type="predicted"/>
<accession>A0A832ZWX2</accession>
<comment type="caution">
    <text evidence="1">The sequence shown here is derived from an EMBL/GenBank/DDBJ whole genome shotgun (WGS) entry which is preliminary data.</text>
</comment>
<dbReference type="AlphaFoldDB" id="A0A832ZWX2"/>
<feature type="non-terminal residue" evidence="1">
    <location>
        <position position="273"/>
    </location>
</feature>
<sequence>MVKKIISAIIVAILISVLLLGLLSEEREGKVTEAAPSITTQITPTETPATATQTTTVIKKEEISFFLIKPPDKPITLLRGREAVINLEIERIGEFSEEISLDYVAIKPAQSNGDELLVDINPKNAIPPSRVDVKIRSNQDTAVGLHELLIYGFGGGRAYTLSIPVVVLDRSYFFRVYGVPELFEESKTYQLNVEVIPVEGFTDNVELRLVTEGVSASLSEKSGKPPFTTKLNITIDKLTLWRNTYGYVIIQGEPRGGRLVILLGNEEVREGGI</sequence>
<reference evidence="1" key="1">
    <citation type="journal article" date="2020" name="ISME J.">
        <title>Gammaproteobacteria mediating utilization of methyl-, sulfur- and petroleum organic compounds in deep ocean hydrothermal plumes.</title>
        <authorList>
            <person name="Zhou Z."/>
            <person name="Liu Y."/>
            <person name="Pan J."/>
            <person name="Cron B.R."/>
            <person name="Toner B.M."/>
            <person name="Anantharaman K."/>
            <person name="Breier J.A."/>
            <person name="Dick G.J."/>
            <person name="Li M."/>
        </authorList>
    </citation>
    <scope>NUCLEOTIDE SEQUENCE</scope>
    <source>
        <strain evidence="1">SZUA-1515</strain>
    </source>
</reference>